<evidence type="ECO:0008006" key="5">
    <source>
        <dbReference type="Google" id="ProtNLM"/>
    </source>
</evidence>
<dbReference type="RefSeq" id="WP_284101062.1">
    <property type="nucleotide sequence ID" value="NZ_JARRAF010000012.1"/>
</dbReference>
<keyword evidence="2" id="KW-0732">Signal</keyword>
<reference evidence="3" key="1">
    <citation type="submission" date="2023-03" db="EMBL/GenBank/DDBJ databases">
        <title>Chitinimonas shenzhenensis gen. nov., sp. nov., a novel member of family Burkholderiaceae isolated from activated sludge collected in Shen Zhen, China.</title>
        <authorList>
            <person name="Wang X."/>
        </authorList>
    </citation>
    <scope>NUCLEOTIDE SEQUENCE</scope>
    <source>
        <strain evidence="3">DQS-5</strain>
    </source>
</reference>
<evidence type="ECO:0000313" key="4">
    <source>
        <dbReference type="Proteomes" id="UP001172778"/>
    </source>
</evidence>
<dbReference type="Proteomes" id="UP001172778">
    <property type="component" value="Unassembled WGS sequence"/>
</dbReference>
<name>A0ABT7E077_9NEIS</name>
<accession>A0ABT7E077</accession>
<comment type="caution">
    <text evidence="3">The sequence shown here is derived from an EMBL/GenBank/DDBJ whole genome shotgun (WGS) entry which is preliminary data.</text>
</comment>
<feature type="chain" id="PRO_5046390731" description="DUF5666 domain-containing protein" evidence="2">
    <location>
        <begin position="26"/>
        <end position="118"/>
    </location>
</feature>
<evidence type="ECO:0000256" key="2">
    <source>
        <dbReference type="SAM" id="SignalP"/>
    </source>
</evidence>
<sequence>MEKHTKLVIAGGVMALNLASSVALAEVSIEAADTTRDATWAVSEGGFVTHAFTFKVSNNVGLQAKDSETAVAVQAANIKGTRIFGGSSNGGGVKDCSNASIDKPSPSMPSPAEDGCKQ</sequence>
<evidence type="ECO:0000313" key="3">
    <source>
        <dbReference type="EMBL" id="MDK2124748.1"/>
    </source>
</evidence>
<proteinExistence type="predicted"/>
<feature type="signal peptide" evidence="2">
    <location>
        <begin position="1"/>
        <end position="25"/>
    </location>
</feature>
<gene>
    <name evidence="3" type="ORF">PZA18_11890</name>
</gene>
<keyword evidence="4" id="KW-1185">Reference proteome</keyword>
<organism evidence="3 4">
    <name type="scientific">Parachitinimonas caeni</name>
    <dbReference type="NCBI Taxonomy" id="3031301"/>
    <lineage>
        <taxon>Bacteria</taxon>
        <taxon>Pseudomonadati</taxon>
        <taxon>Pseudomonadota</taxon>
        <taxon>Betaproteobacteria</taxon>
        <taxon>Neisseriales</taxon>
        <taxon>Chitinibacteraceae</taxon>
        <taxon>Parachitinimonas</taxon>
    </lineage>
</organism>
<dbReference type="EMBL" id="JARRAF010000012">
    <property type="protein sequence ID" value="MDK2124748.1"/>
    <property type="molecule type" value="Genomic_DNA"/>
</dbReference>
<evidence type="ECO:0000256" key="1">
    <source>
        <dbReference type="SAM" id="MobiDB-lite"/>
    </source>
</evidence>
<protein>
    <recommendedName>
        <fullName evidence="5">DUF5666 domain-containing protein</fullName>
    </recommendedName>
</protein>
<feature type="region of interest" description="Disordered" evidence="1">
    <location>
        <begin position="85"/>
        <end position="118"/>
    </location>
</feature>